<dbReference type="InParanoid" id="A0A1S3K7K6"/>
<keyword evidence="2" id="KW-1185">Reference proteome</keyword>
<name>A0A1S3K7K6_LINAN</name>
<organism evidence="2 3">
    <name type="scientific">Lingula anatina</name>
    <name type="common">Brachiopod</name>
    <name type="synonym">Lingula unguis</name>
    <dbReference type="NCBI Taxonomy" id="7574"/>
    <lineage>
        <taxon>Eukaryota</taxon>
        <taxon>Metazoa</taxon>
        <taxon>Spiralia</taxon>
        <taxon>Lophotrochozoa</taxon>
        <taxon>Brachiopoda</taxon>
        <taxon>Linguliformea</taxon>
        <taxon>Lingulata</taxon>
        <taxon>Lingulida</taxon>
        <taxon>Linguloidea</taxon>
        <taxon>Lingulidae</taxon>
        <taxon>Lingula</taxon>
    </lineage>
</organism>
<gene>
    <name evidence="3" type="primary">LOC106179250</name>
</gene>
<sequence>MKILFFVAVVLFAGPVQRSQGVDPGGDFCYQQKDRCSQMLPTMDLWFNWPTFNNTQLRDFCLKLTELKTCTTQLKSNLGCNETAITLEAESANAAYLCSDAGKKNYQDNLACFTESSRTTAVASCYTDHLEQAFLPPSAVDSADRARNSDSADEICYKLNEYVNCTGTAFSTCRAAAREVATMTALGLYKVYMLDPQITLKECTINMEVMITTTPGSTNQGSTSGARSRSWGYGAHVVTGMLSLAVLALS</sequence>
<reference evidence="3" key="1">
    <citation type="submission" date="2025-08" db="UniProtKB">
        <authorList>
            <consortium name="RefSeq"/>
        </authorList>
    </citation>
    <scope>IDENTIFICATION</scope>
    <source>
        <tissue evidence="3">Gonads</tissue>
    </source>
</reference>
<evidence type="ECO:0000256" key="1">
    <source>
        <dbReference type="SAM" id="SignalP"/>
    </source>
</evidence>
<dbReference type="GeneID" id="106179250"/>
<protein>
    <submittedName>
        <fullName evidence="3">Uncharacterized protein LOC106179250</fullName>
    </submittedName>
</protein>
<keyword evidence="1" id="KW-0732">Signal</keyword>
<accession>A0A1S3K7K6</accession>
<evidence type="ECO:0000313" key="3">
    <source>
        <dbReference type="RefSeq" id="XP_013418246.1"/>
    </source>
</evidence>
<dbReference type="Proteomes" id="UP000085678">
    <property type="component" value="Unplaced"/>
</dbReference>
<dbReference type="RefSeq" id="XP_013418246.1">
    <property type="nucleotide sequence ID" value="XM_013562792.2"/>
</dbReference>
<proteinExistence type="predicted"/>
<feature type="signal peptide" evidence="1">
    <location>
        <begin position="1"/>
        <end position="21"/>
    </location>
</feature>
<dbReference type="KEGG" id="lak:106179250"/>
<feature type="chain" id="PRO_5010197159" evidence="1">
    <location>
        <begin position="22"/>
        <end position="250"/>
    </location>
</feature>
<dbReference type="AlphaFoldDB" id="A0A1S3K7K6"/>
<evidence type="ECO:0000313" key="2">
    <source>
        <dbReference type="Proteomes" id="UP000085678"/>
    </source>
</evidence>